<keyword evidence="2 6" id="KW-0349">Heme</keyword>
<proteinExistence type="predicted"/>
<dbReference type="PROSITE" id="PS51007">
    <property type="entry name" value="CYTC"/>
    <property type="match status" value="2"/>
</dbReference>
<evidence type="ECO:0000256" key="2">
    <source>
        <dbReference type="ARBA" id="ARBA00022617"/>
    </source>
</evidence>
<reference evidence="10 11" key="1">
    <citation type="submission" date="2023-06" db="EMBL/GenBank/DDBJ databases">
        <title>Parasedimentitalea psychrophila sp. nov., a psychrophilic bacterium isolated from deep-sea sediment.</title>
        <authorList>
            <person name="Li A."/>
        </authorList>
    </citation>
    <scope>NUCLEOTIDE SEQUENCE [LARGE SCALE GENOMIC DNA]</scope>
    <source>
        <strain evidence="10 11">QS115</strain>
        <plasmid evidence="10 11">pQS-2</plasmid>
    </source>
</reference>
<evidence type="ECO:0000259" key="9">
    <source>
        <dbReference type="PROSITE" id="PS51007"/>
    </source>
</evidence>
<dbReference type="SUPFAM" id="SSF46626">
    <property type="entry name" value="Cytochrome c"/>
    <property type="match status" value="2"/>
</dbReference>
<dbReference type="PANTHER" id="PTHR33751">
    <property type="entry name" value="CBB3-TYPE CYTOCHROME C OXIDASE SUBUNIT FIXP"/>
    <property type="match status" value="1"/>
</dbReference>
<keyword evidence="4" id="KW-0249">Electron transport</keyword>
<sequence length="319" mass="34347">MNTSKTIARIAILGALTAAPAGADNVIPDAPSWSTPARTDVAGHEAGQGDLTVDGSDQSYTQVQIDDKFSAPDWFPDQHLPMPETVQFGKGPKVWACASCHLTSGTGHPESASLAGLDSAYMQAQMRAFSDGTRVDYSGHMNRMAALMTPEEIQTASDWFASLTPRTFIEVIETETVPASYIDSTRMRLLTEAEPREEPIAGRIIEIPVDPVQVKLRHPVSNFISYVPTGSIARGEALVSGDNDRTYACAGCHGDDLTGTEIAPVIIGNFGIYTVRQLHGFKSETRSSEEASLMSDIVVDLTDQDIIDIAAYLSAQQIN</sequence>
<accession>A0A9Y2L4F9</accession>
<dbReference type="Gene3D" id="1.10.760.10">
    <property type="entry name" value="Cytochrome c-like domain"/>
    <property type="match status" value="2"/>
</dbReference>
<keyword evidence="5 6" id="KW-0408">Iron</keyword>
<geneLocation type="plasmid" evidence="10 11">
    <name>pQS-2</name>
</geneLocation>
<dbReference type="RefSeq" id="WP_270919690.1">
    <property type="nucleotide sequence ID" value="NZ_CP127249.1"/>
</dbReference>
<keyword evidence="10" id="KW-0614">Plasmid</keyword>
<dbReference type="InterPro" id="IPR036909">
    <property type="entry name" value="Cyt_c-like_dom_sf"/>
</dbReference>
<gene>
    <name evidence="10" type="ORF">QPJ95_23645</name>
</gene>
<keyword evidence="11" id="KW-1185">Reference proteome</keyword>
<dbReference type="Pfam" id="PF00034">
    <property type="entry name" value="Cytochrom_C"/>
    <property type="match status" value="2"/>
</dbReference>
<dbReference type="InterPro" id="IPR050597">
    <property type="entry name" value="Cytochrome_c_Oxidase_Subunit"/>
</dbReference>
<keyword evidence="1" id="KW-0813">Transport</keyword>
<dbReference type="AlphaFoldDB" id="A0A9Y2L4F9"/>
<dbReference type="EMBL" id="CP127249">
    <property type="protein sequence ID" value="WIY27790.1"/>
    <property type="molecule type" value="Genomic_DNA"/>
</dbReference>
<dbReference type="GO" id="GO:0009055">
    <property type="term" value="F:electron transfer activity"/>
    <property type="evidence" value="ECO:0007669"/>
    <property type="project" value="InterPro"/>
</dbReference>
<evidence type="ECO:0000256" key="4">
    <source>
        <dbReference type="ARBA" id="ARBA00022982"/>
    </source>
</evidence>
<keyword evidence="8" id="KW-0732">Signal</keyword>
<feature type="signal peptide" evidence="8">
    <location>
        <begin position="1"/>
        <end position="23"/>
    </location>
</feature>
<evidence type="ECO:0000256" key="1">
    <source>
        <dbReference type="ARBA" id="ARBA00022448"/>
    </source>
</evidence>
<dbReference type="InterPro" id="IPR009056">
    <property type="entry name" value="Cyt_c-like_dom"/>
</dbReference>
<dbReference type="Proteomes" id="UP001238334">
    <property type="component" value="Plasmid pQS-2"/>
</dbReference>
<organism evidence="10 11">
    <name type="scientific">Parasedimentitalea psychrophila</name>
    <dbReference type="NCBI Taxonomy" id="2997337"/>
    <lineage>
        <taxon>Bacteria</taxon>
        <taxon>Pseudomonadati</taxon>
        <taxon>Pseudomonadota</taxon>
        <taxon>Alphaproteobacteria</taxon>
        <taxon>Rhodobacterales</taxon>
        <taxon>Paracoccaceae</taxon>
        <taxon>Parasedimentitalea</taxon>
    </lineage>
</organism>
<evidence type="ECO:0000256" key="7">
    <source>
        <dbReference type="SAM" id="MobiDB-lite"/>
    </source>
</evidence>
<evidence type="ECO:0000256" key="6">
    <source>
        <dbReference type="PROSITE-ProRule" id="PRU00433"/>
    </source>
</evidence>
<evidence type="ECO:0000256" key="8">
    <source>
        <dbReference type="SAM" id="SignalP"/>
    </source>
</evidence>
<protein>
    <submittedName>
        <fullName evidence="10">C-type cytochrome</fullName>
    </submittedName>
</protein>
<evidence type="ECO:0000256" key="5">
    <source>
        <dbReference type="ARBA" id="ARBA00023004"/>
    </source>
</evidence>
<evidence type="ECO:0000313" key="11">
    <source>
        <dbReference type="Proteomes" id="UP001238334"/>
    </source>
</evidence>
<dbReference type="PANTHER" id="PTHR33751:SF9">
    <property type="entry name" value="CYTOCHROME C4"/>
    <property type="match status" value="1"/>
</dbReference>
<keyword evidence="3 6" id="KW-0479">Metal-binding</keyword>
<feature type="domain" description="Cytochrome c" evidence="9">
    <location>
        <begin position="230"/>
        <end position="317"/>
    </location>
</feature>
<dbReference type="KEGG" id="ppso:QPJ95_23645"/>
<name>A0A9Y2L4F9_9RHOB</name>
<feature type="region of interest" description="Disordered" evidence="7">
    <location>
        <begin position="30"/>
        <end position="56"/>
    </location>
</feature>
<evidence type="ECO:0000256" key="3">
    <source>
        <dbReference type="ARBA" id="ARBA00022723"/>
    </source>
</evidence>
<dbReference type="GO" id="GO:0020037">
    <property type="term" value="F:heme binding"/>
    <property type="evidence" value="ECO:0007669"/>
    <property type="project" value="InterPro"/>
</dbReference>
<feature type="domain" description="Cytochrome c" evidence="9">
    <location>
        <begin position="84"/>
        <end position="164"/>
    </location>
</feature>
<evidence type="ECO:0000313" key="10">
    <source>
        <dbReference type="EMBL" id="WIY27790.1"/>
    </source>
</evidence>
<feature type="chain" id="PRO_5040789054" evidence="8">
    <location>
        <begin position="24"/>
        <end position="319"/>
    </location>
</feature>
<dbReference type="GO" id="GO:0046872">
    <property type="term" value="F:metal ion binding"/>
    <property type="evidence" value="ECO:0007669"/>
    <property type="project" value="UniProtKB-KW"/>
</dbReference>